<gene>
    <name evidence="1" type="ordered locus">VIBHAR_02862</name>
</gene>
<dbReference type="Proteomes" id="UP000008152">
    <property type="component" value="Chromosome I"/>
</dbReference>
<proteinExistence type="predicted"/>
<organism evidence="1 2">
    <name type="scientific">Vibrio campbellii (strain ATCC BAA-1116)</name>
    <dbReference type="NCBI Taxonomy" id="2902295"/>
    <lineage>
        <taxon>Bacteria</taxon>
        <taxon>Pseudomonadati</taxon>
        <taxon>Pseudomonadota</taxon>
        <taxon>Gammaproteobacteria</taxon>
        <taxon>Vibrionales</taxon>
        <taxon>Vibrionaceae</taxon>
        <taxon>Vibrio</taxon>
    </lineage>
</organism>
<dbReference type="AlphaFoldDB" id="A7MUP3"/>
<accession>A7MUP3</accession>
<dbReference type="EMBL" id="CP000789">
    <property type="protein sequence ID" value="ABU71815.1"/>
    <property type="molecule type" value="Genomic_DNA"/>
</dbReference>
<evidence type="ECO:0000313" key="2">
    <source>
        <dbReference type="Proteomes" id="UP000008152"/>
    </source>
</evidence>
<name>A7MUP3_VIBC1</name>
<reference evidence="1 2" key="1">
    <citation type="submission" date="2007-08" db="EMBL/GenBank/DDBJ databases">
        <authorList>
            <consortium name="The Vibrio harveyi Genome Sequencing Project"/>
            <person name="Bassler B."/>
            <person name="Clifton S.W."/>
            <person name="Fulton L."/>
            <person name="Delehaunty K."/>
            <person name="Fronick C."/>
            <person name="Harrison M."/>
            <person name="Markivic C."/>
            <person name="Fulton R."/>
            <person name="Tin-Wollam A.-M."/>
            <person name="Shah N."/>
            <person name="Pepin K."/>
            <person name="Nash W."/>
            <person name="Thiruvilangam P."/>
            <person name="Bhonagiri V."/>
            <person name="Waters C."/>
            <person name="Tu K.C."/>
            <person name="Irgon J."/>
            <person name="Wilson R.K."/>
        </authorList>
    </citation>
    <scope>NUCLEOTIDE SEQUENCE [LARGE SCALE GENOMIC DNA]</scope>
    <source>
        <strain evidence="2">ATCC BAA-1116 / BB120</strain>
    </source>
</reference>
<dbReference type="KEGG" id="vha:VIBHAR_02862"/>
<evidence type="ECO:0000313" key="1">
    <source>
        <dbReference type="EMBL" id="ABU71815.1"/>
    </source>
</evidence>
<protein>
    <submittedName>
        <fullName evidence="1">Uncharacterized protein</fullName>
    </submittedName>
</protein>
<sequence length="45" mass="5392">MSCKALHPMRSWIHTIEESSNKNGESFHPRRFKFESYLIDYTIGF</sequence>